<dbReference type="EMBL" id="MG592603">
    <property type="protein sequence ID" value="AUR97331.1"/>
    <property type="molecule type" value="Genomic_DNA"/>
</dbReference>
<evidence type="ECO:0000313" key="1">
    <source>
        <dbReference type="EMBL" id="AUR97331.1"/>
    </source>
</evidence>
<accession>A0A2I7RUU4</accession>
<organism evidence="1 2">
    <name type="scientific">Vibrio phage 1.238.A._10N.261.52.F10</name>
    <dbReference type="NCBI Taxonomy" id="1881231"/>
    <lineage>
        <taxon>Viruses</taxon>
        <taxon>Duplodnaviria</taxon>
        <taxon>Heunggongvirae</taxon>
        <taxon>Uroviricota</taxon>
        <taxon>Caudoviricetes</taxon>
        <taxon>Schitoviridae</taxon>
        <taxon>Pariacacavirus</taxon>
        <taxon>Pariacacavirus 1238A</taxon>
    </lineage>
</organism>
<protein>
    <submittedName>
        <fullName evidence="1">Uncharacterized protein</fullName>
    </submittedName>
</protein>
<dbReference type="Proteomes" id="UP000269348">
    <property type="component" value="Segment"/>
</dbReference>
<evidence type="ECO:0000313" key="2">
    <source>
        <dbReference type="Proteomes" id="UP000269348"/>
    </source>
</evidence>
<proteinExistence type="predicted"/>
<reference evidence="1 2" key="1">
    <citation type="submission" date="2017-11" db="EMBL/GenBank/DDBJ databases">
        <title>A major lineage of nontailed dsDNA viruses as unrecognized killers of marine bacteria.</title>
        <authorList>
            <person name="Kauffman K.M."/>
            <person name="Hussain F.A."/>
            <person name="Yang J."/>
            <person name="Arevalo P."/>
            <person name="Brown J.M."/>
            <person name="Chang W.K."/>
            <person name="VanInsberghe D."/>
            <person name="Elsherbini J."/>
            <person name="Cutler M.B."/>
            <person name="Kelly L."/>
            <person name="Polz M.F."/>
        </authorList>
    </citation>
    <scope>NUCLEOTIDE SEQUENCE [LARGE SCALE GENOMIC DNA]</scope>
</reference>
<keyword evidence="2" id="KW-1185">Reference proteome</keyword>
<gene>
    <name evidence="1" type="ORF">NVP1238A_82</name>
</gene>
<sequence length="66" mass="7412">MSRYGTLKSFRGKKGCDGYGVDYPKNLPNVIKDTVDIICRLSRQCATCLLLSSTEYDNKLSEDSDE</sequence>
<name>A0A2I7RUU4_9CAUD</name>